<dbReference type="Pfam" id="PF17239">
    <property type="entry name" value="DUF5312"/>
    <property type="match status" value="1"/>
</dbReference>
<name>U1FQ99_TRESO</name>
<evidence type="ECO:0000313" key="4">
    <source>
        <dbReference type="Proteomes" id="UP000016646"/>
    </source>
</evidence>
<keyword evidence="4" id="KW-1185">Reference proteome</keyword>
<gene>
    <name evidence="2" type="ORF">HMPREF0860_0001</name>
    <name evidence="1" type="ORF">HMPREF1325_2249</name>
</gene>
<dbReference type="STRING" id="1125725.HMPREF1325_2249"/>
<dbReference type="EMBL" id="AUZJ01000009">
    <property type="protein sequence ID" value="ERF61646.1"/>
    <property type="molecule type" value="Genomic_DNA"/>
</dbReference>
<dbReference type="EMBL" id="AVQI01000052">
    <property type="protein sequence ID" value="ERK02131.1"/>
    <property type="molecule type" value="Genomic_DNA"/>
</dbReference>
<evidence type="ECO:0000313" key="1">
    <source>
        <dbReference type="EMBL" id="ERF61646.1"/>
    </source>
</evidence>
<dbReference type="OrthoDB" id="362267at2"/>
<sequence>MSLFRAIVVFFESIFNKASPEMQQRLQKKKLESEILSAQPALYRNGRILPNFAEAVRILYVNTHPLNELFSETIGGSDIPKQRRFEAQLVLTGFTPEDQEAVKSLSYANRKKAAAAAGADQDREFEHQRHTLERIIKALNGDSFKNIDRELIALHQLVDLCRFNFAAIIHPFDANFTTVNLSYKPVYQEVPLARLGNALEDLYFQIEGLQITTAVVQAVIALAQLKNNGSLSASRTEAYTENVKKIAYIVTHVLTPEHLKALIRIHRENAEYKPAAVEYHESARKNFAAWLQQQYLADEQRIKTELKDERLSSELSKLFNDSPLATLAGYDASTNEKLQANTAFAFAWITPMQILKTFLQQYFTEPIQALLNNIIIEGFFNNQTYKSEFSSTVYASCECAGRIKAFENLFSRGKMFDTAVLEGYIVDSHKDNDFYTKLETMVANVNASAQKLVQEEIHHLQTAYIQINELLADAKKANSEIISNLKLLMMSSRNRDNVDLLERQLPNWTIFFEIMKNYTIINVKANETGRQIKIDR</sequence>
<comment type="caution">
    <text evidence="1">The sequence shown here is derived from an EMBL/GenBank/DDBJ whole genome shotgun (WGS) entry which is preliminary data.</text>
</comment>
<dbReference type="RefSeq" id="WP_021329522.1">
    <property type="nucleotide sequence ID" value="NZ_AUZJ01000009.1"/>
</dbReference>
<evidence type="ECO:0000313" key="3">
    <source>
        <dbReference type="Proteomes" id="UP000016412"/>
    </source>
</evidence>
<dbReference type="Proteomes" id="UP000016412">
    <property type="component" value="Unassembled WGS sequence"/>
</dbReference>
<reference evidence="3 4" key="1">
    <citation type="submission" date="2013-08" db="EMBL/GenBank/DDBJ databases">
        <authorList>
            <person name="Durkin A.S."/>
            <person name="Haft D.R."/>
            <person name="McCorrison J."/>
            <person name="Torralba M."/>
            <person name="Gillis M."/>
            <person name="Haft D.H."/>
            <person name="Methe B."/>
            <person name="Sutton G."/>
            <person name="Nelson K.E."/>
        </authorList>
    </citation>
    <scope>NUCLEOTIDE SEQUENCE [LARGE SCALE GENOMIC DNA]</scope>
    <source>
        <strain evidence="2 4">ATCC 35536</strain>
        <strain evidence="1 3">VPI DR56BR1116</strain>
    </source>
</reference>
<dbReference type="PATRIC" id="fig|1125725.3.peg.314"/>
<organism evidence="1 3">
    <name type="scientific">Treponema socranskii subsp. socranskii VPI DR56BR1116 = ATCC 35536</name>
    <dbReference type="NCBI Taxonomy" id="1125725"/>
    <lineage>
        <taxon>Bacteria</taxon>
        <taxon>Pseudomonadati</taxon>
        <taxon>Spirochaetota</taxon>
        <taxon>Spirochaetia</taxon>
        <taxon>Spirochaetales</taxon>
        <taxon>Treponemataceae</taxon>
        <taxon>Treponema</taxon>
    </lineage>
</organism>
<dbReference type="eggNOG" id="ENOG50343HE">
    <property type="taxonomic scope" value="Bacteria"/>
</dbReference>
<accession>U1FQ99</accession>
<dbReference type="Proteomes" id="UP000016646">
    <property type="component" value="Unassembled WGS sequence"/>
</dbReference>
<evidence type="ECO:0000313" key="2">
    <source>
        <dbReference type="EMBL" id="ERK02131.1"/>
    </source>
</evidence>
<proteinExistence type="predicted"/>
<protein>
    <submittedName>
        <fullName evidence="1">Uncharacterized protein</fullName>
    </submittedName>
</protein>
<dbReference type="InterPro" id="IPR035196">
    <property type="entry name" value="DUF5312"/>
</dbReference>
<dbReference type="AlphaFoldDB" id="U1FQ99"/>